<dbReference type="PANTHER" id="PTHR33175:SF2">
    <property type="entry name" value="INTEGRATION HOST FACTOR SUBUNIT ALPHA"/>
    <property type="match status" value="1"/>
</dbReference>
<keyword evidence="2" id="KW-0238">DNA-binding</keyword>
<evidence type="ECO:0000313" key="5">
    <source>
        <dbReference type="EMBL" id="NPE25081.1"/>
    </source>
</evidence>
<dbReference type="Proteomes" id="UP000820977">
    <property type="component" value="Unassembled WGS sequence"/>
</dbReference>
<dbReference type="PANTHER" id="PTHR33175">
    <property type="entry name" value="DNA-BINDING PROTEIN HU"/>
    <property type="match status" value="1"/>
</dbReference>
<keyword evidence="4" id="KW-0812">Transmembrane</keyword>
<name>A0ABX2B0P2_9BACT</name>
<evidence type="ECO:0008006" key="7">
    <source>
        <dbReference type="Google" id="ProtNLM"/>
    </source>
</evidence>
<gene>
    <name evidence="5" type="ORF">HPS54_06045</name>
</gene>
<dbReference type="InterPro" id="IPR010992">
    <property type="entry name" value="IHF-like_DNA-bd_dom_sf"/>
</dbReference>
<dbReference type="RefSeq" id="WP_172344567.1">
    <property type="nucleotide sequence ID" value="NZ_CATEIB010000133.1"/>
</dbReference>
<proteinExistence type="inferred from homology"/>
<feature type="transmembrane region" description="Helical" evidence="4">
    <location>
        <begin position="252"/>
        <end position="273"/>
    </location>
</feature>
<keyword evidence="4" id="KW-1133">Transmembrane helix</keyword>
<evidence type="ECO:0000256" key="1">
    <source>
        <dbReference type="ARBA" id="ARBA00010529"/>
    </source>
</evidence>
<dbReference type="SUPFAM" id="SSF47729">
    <property type="entry name" value="IHF-like DNA-binding proteins"/>
    <property type="match status" value="1"/>
</dbReference>
<dbReference type="Pfam" id="PF00216">
    <property type="entry name" value="Bac_DNA_binding"/>
    <property type="match status" value="1"/>
</dbReference>
<organism evidence="5 6">
    <name type="scientific">Xylanibacter caecicola</name>
    <dbReference type="NCBI Taxonomy" id="2736294"/>
    <lineage>
        <taxon>Bacteria</taxon>
        <taxon>Pseudomonadati</taxon>
        <taxon>Bacteroidota</taxon>
        <taxon>Bacteroidia</taxon>
        <taxon>Bacteroidales</taxon>
        <taxon>Prevotellaceae</taxon>
        <taxon>Xylanibacter</taxon>
    </lineage>
</organism>
<evidence type="ECO:0000256" key="4">
    <source>
        <dbReference type="SAM" id="Phobius"/>
    </source>
</evidence>
<reference evidence="5 6" key="1">
    <citation type="submission" date="2020-05" db="EMBL/GenBank/DDBJ databases">
        <title>Distinct polysaccharide utilization as determinants for interspecies competition between intestinal Prevotella spp.</title>
        <authorList>
            <person name="Galvez E.J.C."/>
            <person name="Iljazovic A."/>
            <person name="Strowig T."/>
        </authorList>
    </citation>
    <scope>NUCLEOTIDE SEQUENCE [LARGE SCALE GENOMIC DNA]</scope>
    <source>
        <strain evidence="5 6">PCHR</strain>
    </source>
</reference>
<evidence type="ECO:0000313" key="6">
    <source>
        <dbReference type="Proteomes" id="UP000820977"/>
    </source>
</evidence>
<evidence type="ECO:0000256" key="3">
    <source>
        <dbReference type="RuleBase" id="RU003939"/>
    </source>
</evidence>
<dbReference type="InterPro" id="IPR000119">
    <property type="entry name" value="Hist_DNA-bd"/>
</dbReference>
<keyword evidence="6" id="KW-1185">Reference proteome</keyword>
<keyword evidence="4" id="KW-0472">Membrane</keyword>
<comment type="similarity">
    <text evidence="1 3">Belongs to the bacterial histone-like protein family.</text>
</comment>
<dbReference type="EMBL" id="JABKKJ010000007">
    <property type="protein sequence ID" value="NPE25081.1"/>
    <property type="molecule type" value="Genomic_DNA"/>
</dbReference>
<dbReference type="Gene3D" id="4.10.520.10">
    <property type="entry name" value="IHF-like DNA-binding proteins"/>
    <property type="match status" value="1"/>
</dbReference>
<sequence length="434" mass="48105">MNKISVQDLVSVISRKHGITQKDAMAFVTVLFDVVATGLETDRQVKIKGLGTFKVIDVRDRESVNVNTGERIIIDGRSKITFTPDAIMRDLVNRPFAQFETVVINDGVDIGDFERVDRQTETLYNATSVHTDDADVKEETIQADVEEQVDDVVENSGSQSTETPQDVEYTTFIGEDVVSEEKEKFEGTSEDTVAETPDNIIEEEKNIPEEDTVVTEQVIEPIEDSETSDAEPIEEEYTEEIETTHGSVLKKVLLSVFLLLLISGAAAYMGFYFGKRSVTNDVVPVKVSEKTVGKADAKQVVLLKDTSKSDDARSKHASDTVSERKDKVANIASETVKKPAEEIVAPKEKVKEDKDLFADKYDKANVMVRTGAYRIVGVERTMVLGKGQTLSSVSRAILGPGMECYIEALNGVKEAKEGQTLKIPKLELRRKKKK</sequence>
<protein>
    <recommendedName>
        <fullName evidence="7">HU family DNA-binding protein</fullName>
    </recommendedName>
</protein>
<dbReference type="SMART" id="SM00411">
    <property type="entry name" value="BHL"/>
    <property type="match status" value="1"/>
</dbReference>
<evidence type="ECO:0000256" key="2">
    <source>
        <dbReference type="ARBA" id="ARBA00023125"/>
    </source>
</evidence>
<comment type="caution">
    <text evidence="5">The sequence shown here is derived from an EMBL/GenBank/DDBJ whole genome shotgun (WGS) entry which is preliminary data.</text>
</comment>
<accession>A0ABX2B0P2</accession>